<feature type="transmembrane region" description="Helical" evidence="1">
    <location>
        <begin position="37"/>
        <end position="56"/>
    </location>
</feature>
<evidence type="ECO:0000313" key="3">
    <source>
        <dbReference type="Proteomes" id="UP001597058"/>
    </source>
</evidence>
<gene>
    <name evidence="2" type="ORF">ACFQ5X_24510</name>
</gene>
<sequence>MACPGCSSPNTEKLSHYWESLPGESPLKVRYAPPAVVQARVLMVLGVVAAGIWIAVTGAVLWGLGVAVAGLVWGVVMLAAVAASQSAHGEWAASQLCLSCTNRWQP</sequence>
<accession>A0ABW3XIL2</accession>
<dbReference type="Proteomes" id="UP001597058">
    <property type="component" value="Unassembled WGS sequence"/>
</dbReference>
<proteinExistence type="predicted"/>
<protein>
    <submittedName>
        <fullName evidence="2">Uncharacterized protein</fullName>
    </submittedName>
</protein>
<dbReference type="RefSeq" id="WP_381328625.1">
    <property type="nucleotide sequence ID" value="NZ_JBHTMM010000033.1"/>
</dbReference>
<keyword evidence="3" id="KW-1185">Reference proteome</keyword>
<dbReference type="EMBL" id="JBHTMM010000033">
    <property type="protein sequence ID" value="MFD1309005.1"/>
    <property type="molecule type" value="Genomic_DNA"/>
</dbReference>
<evidence type="ECO:0000256" key="1">
    <source>
        <dbReference type="SAM" id="Phobius"/>
    </source>
</evidence>
<keyword evidence="1" id="KW-0472">Membrane</keyword>
<feature type="transmembrane region" description="Helical" evidence="1">
    <location>
        <begin position="62"/>
        <end position="83"/>
    </location>
</feature>
<keyword evidence="1" id="KW-1133">Transmembrane helix</keyword>
<evidence type="ECO:0000313" key="2">
    <source>
        <dbReference type="EMBL" id="MFD1309005.1"/>
    </source>
</evidence>
<name>A0ABW3XIL2_9ACTN</name>
<organism evidence="2 3">
    <name type="scientific">Streptomyces kaempferi</name>
    <dbReference type="NCBI Taxonomy" id="333725"/>
    <lineage>
        <taxon>Bacteria</taxon>
        <taxon>Bacillati</taxon>
        <taxon>Actinomycetota</taxon>
        <taxon>Actinomycetes</taxon>
        <taxon>Kitasatosporales</taxon>
        <taxon>Streptomycetaceae</taxon>
        <taxon>Streptomyces</taxon>
    </lineage>
</organism>
<comment type="caution">
    <text evidence="2">The sequence shown here is derived from an EMBL/GenBank/DDBJ whole genome shotgun (WGS) entry which is preliminary data.</text>
</comment>
<reference evidence="3" key="1">
    <citation type="journal article" date="2019" name="Int. J. Syst. Evol. Microbiol.">
        <title>The Global Catalogue of Microorganisms (GCM) 10K type strain sequencing project: providing services to taxonomists for standard genome sequencing and annotation.</title>
        <authorList>
            <consortium name="The Broad Institute Genomics Platform"/>
            <consortium name="The Broad Institute Genome Sequencing Center for Infectious Disease"/>
            <person name="Wu L."/>
            <person name="Ma J."/>
        </authorList>
    </citation>
    <scope>NUCLEOTIDE SEQUENCE [LARGE SCALE GENOMIC DNA]</scope>
    <source>
        <strain evidence="3">CGMCC 4.7020</strain>
    </source>
</reference>
<keyword evidence="1" id="KW-0812">Transmembrane</keyword>